<reference evidence="6" key="1">
    <citation type="submission" date="2021-02" db="EMBL/GenBank/DDBJ databases">
        <authorList>
            <person name="Nowell W R."/>
        </authorList>
    </citation>
    <scope>NUCLEOTIDE SEQUENCE</scope>
</reference>
<evidence type="ECO:0000256" key="4">
    <source>
        <dbReference type="ARBA" id="ARBA00047933"/>
    </source>
</evidence>
<comment type="catalytic activity">
    <reaction evidence="4">
        <text>RNA(n) + ATP = RNA(n)-3'-adenine ribonucleotide + diphosphate</text>
        <dbReference type="Rhea" id="RHEA:11332"/>
        <dbReference type="Rhea" id="RHEA-COMP:14527"/>
        <dbReference type="Rhea" id="RHEA-COMP:17347"/>
        <dbReference type="ChEBI" id="CHEBI:30616"/>
        <dbReference type="ChEBI" id="CHEBI:33019"/>
        <dbReference type="ChEBI" id="CHEBI:140395"/>
        <dbReference type="ChEBI" id="CHEBI:173115"/>
        <dbReference type="EC" id="2.7.7.19"/>
    </reaction>
    <physiologicalReaction direction="left-to-right" evidence="4">
        <dbReference type="Rhea" id="RHEA:11333"/>
    </physiologicalReaction>
</comment>
<dbReference type="GO" id="GO:0048255">
    <property type="term" value="P:mRNA stabilization"/>
    <property type="evidence" value="ECO:0007669"/>
    <property type="project" value="TreeGrafter"/>
</dbReference>
<proteinExistence type="inferred from homology"/>
<dbReference type="OrthoDB" id="10024423at2759"/>
<dbReference type="SMART" id="SM01153">
    <property type="entry name" value="DUF1693"/>
    <property type="match status" value="1"/>
</dbReference>
<dbReference type="PANTHER" id="PTHR12974">
    <property type="entry name" value="PRION-LIKE- Q/N-RICH -DOMAIN-BEARING PROTEIN PROTEIN 44"/>
    <property type="match status" value="1"/>
</dbReference>
<comment type="similarity">
    <text evidence="1">Belongs to the TENT family.</text>
</comment>
<evidence type="ECO:0000256" key="5">
    <source>
        <dbReference type="SAM" id="MobiDB-lite"/>
    </source>
</evidence>
<dbReference type="Proteomes" id="UP000663852">
    <property type="component" value="Unassembled WGS sequence"/>
</dbReference>
<feature type="compositionally biased region" description="Polar residues" evidence="5">
    <location>
        <begin position="658"/>
        <end position="667"/>
    </location>
</feature>
<feature type="compositionally biased region" description="Acidic residues" evidence="5">
    <location>
        <begin position="354"/>
        <end position="368"/>
    </location>
</feature>
<feature type="compositionally biased region" description="Polar residues" evidence="5">
    <location>
        <begin position="268"/>
        <end position="278"/>
    </location>
</feature>
<accession>A0A814C887</accession>
<feature type="region of interest" description="Disordered" evidence="5">
    <location>
        <begin position="314"/>
        <end position="341"/>
    </location>
</feature>
<sequence length="667" mass="76488">MTGNLPITFLYSLYILTQESFEIRKTFFLTMHVAPVYLTPEQNDKLRRVLIPTIPIYPSPATSSFPTLHITPKDFLRNLLIKLREHSIEISSIRLHGGAASYVLVNDSDFVYRDIDILFLIKTSLSSEQQTTLFSSNNEPYLCDVWTIIKYVISSCLMEHIPNATSCTQYFISLVLDTYSKKNIKITSDQDSWALLSLQNLLGQNLELKFVESLKRQWQFSVDSFQIDLRPLLFEKINSKSVTTKIDTKNLVIEAFSGLTIIKKPNDEQSNASTSPLQFGSFAPSSLPDVSEQENPIQCQTLATITTIEVEKANSACESRSRSSKPSEATHDDNQSNSSLQFQISINEDVDDGIEVDADDSTNEDDDQVFPSSVTDKESSTTDVLSSSSSSSASAAVPLLSEVFSAYKDLHQALDHLNKKLICTYEPEAMRGGGLLKYCDLLARKYELYDIAIMVHMERYMCSRFFIDYNSSVEQIHVIAQYAATHFLPSLIISNLHITNNTNEIFHQRAYTQTQLMNSKYDSKQIDRSDLLNARLCSLFFDHLSYVIHRSTVCLTYEEQQFLLSNIYFLKECYHREYGPLFEGDNEHYQKYHVYNHQYPSHNHHYHHHHYRNYNTSMNSSQSTSPSKSHGSRGNSNRNYHSQRQANNTFHRGHRSYVQPQTVHHRN</sequence>
<feature type="region of interest" description="Disordered" evidence="5">
    <location>
        <begin position="613"/>
        <end position="667"/>
    </location>
</feature>
<dbReference type="EMBL" id="CAJNOJ010000043">
    <property type="protein sequence ID" value="CAF0937348.1"/>
    <property type="molecule type" value="Genomic_DNA"/>
</dbReference>
<dbReference type="AlphaFoldDB" id="A0A814C887"/>
<feature type="region of interest" description="Disordered" evidence="5">
    <location>
        <begin position="267"/>
        <end position="295"/>
    </location>
</feature>
<dbReference type="GO" id="GO:0003723">
    <property type="term" value="F:RNA binding"/>
    <property type="evidence" value="ECO:0007669"/>
    <property type="project" value="TreeGrafter"/>
</dbReference>
<feature type="compositionally biased region" description="Polar residues" evidence="5">
    <location>
        <begin position="633"/>
        <end position="650"/>
    </location>
</feature>
<name>A0A814C887_ADIRI</name>
<keyword evidence="3" id="KW-0808">Transferase</keyword>
<protein>
    <recommendedName>
        <fullName evidence="2">polynucleotide adenylyltransferase</fullName>
        <ecNumber evidence="2">2.7.7.19</ecNumber>
    </recommendedName>
</protein>
<dbReference type="PANTHER" id="PTHR12974:SF36">
    <property type="entry name" value="POLYNUCLEOTIDE ADENYLYLTRANSFERASE"/>
    <property type="match status" value="1"/>
</dbReference>
<comment type="caution">
    <text evidence="6">The sequence shown here is derived from an EMBL/GenBank/DDBJ whole genome shotgun (WGS) entry which is preliminary data.</text>
</comment>
<dbReference type="Pfam" id="PF07984">
    <property type="entry name" value="NTP_transf_7"/>
    <property type="match status" value="2"/>
</dbReference>
<evidence type="ECO:0000313" key="7">
    <source>
        <dbReference type="Proteomes" id="UP000663852"/>
    </source>
</evidence>
<feature type="region of interest" description="Disordered" evidence="5">
    <location>
        <begin position="354"/>
        <end position="389"/>
    </location>
</feature>
<dbReference type="InterPro" id="IPR012937">
    <property type="entry name" value="TET5"/>
</dbReference>
<dbReference type="EC" id="2.7.7.19" evidence="2"/>
<organism evidence="6 7">
    <name type="scientific">Adineta ricciae</name>
    <name type="common">Rotifer</name>
    <dbReference type="NCBI Taxonomy" id="249248"/>
    <lineage>
        <taxon>Eukaryota</taxon>
        <taxon>Metazoa</taxon>
        <taxon>Spiralia</taxon>
        <taxon>Gnathifera</taxon>
        <taxon>Rotifera</taxon>
        <taxon>Eurotatoria</taxon>
        <taxon>Bdelloidea</taxon>
        <taxon>Adinetida</taxon>
        <taxon>Adinetidae</taxon>
        <taxon>Adineta</taxon>
    </lineage>
</organism>
<dbReference type="GO" id="GO:1990817">
    <property type="term" value="F:poly(A) RNA polymerase activity"/>
    <property type="evidence" value="ECO:0007669"/>
    <property type="project" value="UniProtKB-EC"/>
</dbReference>
<evidence type="ECO:0000256" key="3">
    <source>
        <dbReference type="ARBA" id="ARBA00022679"/>
    </source>
</evidence>
<feature type="compositionally biased region" description="Low complexity" evidence="5">
    <location>
        <begin position="613"/>
        <end position="629"/>
    </location>
</feature>
<evidence type="ECO:0000313" key="6">
    <source>
        <dbReference type="EMBL" id="CAF0937348.1"/>
    </source>
</evidence>
<evidence type="ECO:0000256" key="2">
    <source>
        <dbReference type="ARBA" id="ARBA00012388"/>
    </source>
</evidence>
<evidence type="ECO:0000256" key="1">
    <source>
        <dbReference type="ARBA" id="ARBA00007631"/>
    </source>
</evidence>
<gene>
    <name evidence="6" type="ORF">EDS130_LOCUS11628</name>
</gene>